<sequence length="227" mass="25688">MAMSWVYSNLVLIGWVCGLILVVSLIYRWYQQPQIQTKQRIPWFDPPPEKLVYEQLVSKHSSSPSSASSSTQADDPVTTKQLAAALVRRAIADVRILSQMSQERNSLHALVKSGAIGEDMWESFLAAEHDMQDELQEVLDEADTFKAGWSSTILAEAQQICQQQMHKAADVALKAQMMELEAGRKEREQVEAAEREAERMERLKELLDDEDKEKARGAKMRAGKARK</sequence>
<evidence type="ECO:0000313" key="4">
    <source>
        <dbReference type="Proteomes" id="UP000317494"/>
    </source>
</evidence>
<evidence type="ECO:0008006" key="5">
    <source>
        <dbReference type="Google" id="ProtNLM"/>
    </source>
</evidence>
<feature type="region of interest" description="Disordered" evidence="1">
    <location>
        <begin position="203"/>
        <end position="227"/>
    </location>
</feature>
<feature type="transmembrane region" description="Helical" evidence="2">
    <location>
        <begin position="6"/>
        <end position="30"/>
    </location>
</feature>
<dbReference type="EMBL" id="QEAN01000433">
    <property type="protein sequence ID" value="TPX37309.1"/>
    <property type="molecule type" value="Genomic_DNA"/>
</dbReference>
<evidence type="ECO:0000256" key="1">
    <source>
        <dbReference type="SAM" id="MobiDB-lite"/>
    </source>
</evidence>
<dbReference type="InterPro" id="IPR018624">
    <property type="entry name" value="Sec66"/>
</dbReference>
<comment type="caution">
    <text evidence="3">The sequence shown here is derived from an EMBL/GenBank/DDBJ whole genome shotgun (WGS) entry which is preliminary data.</text>
</comment>
<feature type="compositionally biased region" description="Basic and acidic residues" evidence="1">
    <location>
        <begin position="203"/>
        <end position="216"/>
    </location>
</feature>
<dbReference type="Pfam" id="PF09802">
    <property type="entry name" value="Sec66"/>
    <property type="match status" value="1"/>
</dbReference>
<keyword evidence="2" id="KW-0812">Transmembrane</keyword>
<dbReference type="GO" id="GO:0031207">
    <property type="term" value="C:Sec62/Sec63 complex"/>
    <property type="evidence" value="ECO:0007669"/>
    <property type="project" value="InterPro"/>
</dbReference>
<evidence type="ECO:0000313" key="3">
    <source>
        <dbReference type="EMBL" id="TPX37309.1"/>
    </source>
</evidence>
<feature type="compositionally biased region" description="Basic residues" evidence="1">
    <location>
        <begin position="217"/>
        <end position="227"/>
    </location>
</feature>
<reference evidence="3 4" key="1">
    <citation type="journal article" date="2019" name="Sci. Rep.">
        <title>Comparative genomics of chytrid fungi reveal insights into the obligate biotrophic and pathogenic lifestyle of Synchytrium endobioticum.</title>
        <authorList>
            <person name="van de Vossenberg B.T.L.H."/>
            <person name="Warris S."/>
            <person name="Nguyen H.D.T."/>
            <person name="van Gent-Pelzer M.P.E."/>
            <person name="Joly D.L."/>
            <person name="van de Geest H.C."/>
            <person name="Bonants P.J.M."/>
            <person name="Smith D.S."/>
            <person name="Levesque C.A."/>
            <person name="van der Lee T.A.J."/>
        </authorList>
    </citation>
    <scope>NUCLEOTIDE SEQUENCE [LARGE SCALE GENOMIC DNA]</scope>
    <source>
        <strain evidence="3 4">MB42</strain>
    </source>
</reference>
<keyword evidence="2" id="KW-1133">Transmembrane helix</keyword>
<dbReference type="VEuPathDB" id="FungiDB:SeMB42_g06947"/>
<evidence type="ECO:0000256" key="2">
    <source>
        <dbReference type="SAM" id="Phobius"/>
    </source>
</evidence>
<dbReference type="PANTHER" id="PTHR28229">
    <property type="entry name" value="TRANSLOCATION PROTEIN SEC66"/>
    <property type="match status" value="1"/>
</dbReference>
<dbReference type="AlphaFoldDB" id="A0A507CDQ9"/>
<keyword evidence="2" id="KW-0472">Membrane</keyword>
<dbReference type="GO" id="GO:0031204">
    <property type="term" value="P:post-translational protein targeting to membrane, translocation"/>
    <property type="evidence" value="ECO:0007669"/>
    <property type="project" value="InterPro"/>
</dbReference>
<keyword evidence="4" id="KW-1185">Reference proteome</keyword>
<accession>A0A507CDQ9</accession>
<protein>
    <recommendedName>
        <fullName evidence="5">Translocation protein SEC66</fullName>
    </recommendedName>
</protein>
<name>A0A507CDQ9_9FUNG</name>
<proteinExistence type="predicted"/>
<dbReference type="PANTHER" id="PTHR28229:SF1">
    <property type="entry name" value="TRANSLOCATION PROTEIN SEC66"/>
    <property type="match status" value="1"/>
</dbReference>
<organism evidence="3 4">
    <name type="scientific">Synchytrium endobioticum</name>
    <dbReference type="NCBI Taxonomy" id="286115"/>
    <lineage>
        <taxon>Eukaryota</taxon>
        <taxon>Fungi</taxon>
        <taxon>Fungi incertae sedis</taxon>
        <taxon>Chytridiomycota</taxon>
        <taxon>Chytridiomycota incertae sedis</taxon>
        <taxon>Chytridiomycetes</taxon>
        <taxon>Synchytriales</taxon>
        <taxon>Synchytriaceae</taxon>
        <taxon>Synchytrium</taxon>
    </lineage>
</organism>
<dbReference type="STRING" id="286115.A0A507CDQ9"/>
<dbReference type="Proteomes" id="UP000317494">
    <property type="component" value="Unassembled WGS sequence"/>
</dbReference>
<gene>
    <name evidence="3" type="ORF">SeMB42_g06947</name>
</gene>